<keyword evidence="3" id="KW-1185">Reference proteome</keyword>
<organism evidence="2 3">
    <name type="scientific">Araneus ventricosus</name>
    <name type="common">Orbweaver spider</name>
    <name type="synonym">Epeira ventricosa</name>
    <dbReference type="NCBI Taxonomy" id="182803"/>
    <lineage>
        <taxon>Eukaryota</taxon>
        <taxon>Metazoa</taxon>
        <taxon>Ecdysozoa</taxon>
        <taxon>Arthropoda</taxon>
        <taxon>Chelicerata</taxon>
        <taxon>Arachnida</taxon>
        <taxon>Araneae</taxon>
        <taxon>Araneomorphae</taxon>
        <taxon>Entelegynae</taxon>
        <taxon>Araneoidea</taxon>
        <taxon>Araneidae</taxon>
        <taxon>Araneus</taxon>
    </lineage>
</organism>
<evidence type="ECO:0000313" key="2">
    <source>
        <dbReference type="EMBL" id="GBM10951.1"/>
    </source>
</evidence>
<feature type="region of interest" description="Disordered" evidence="1">
    <location>
        <begin position="1"/>
        <end position="43"/>
    </location>
</feature>
<accession>A0A4Y2D2N3</accession>
<proteinExistence type="predicted"/>
<name>A0A4Y2D2N3_ARAVE</name>
<evidence type="ECO:0000256" key="1">
    <source>
        <dbReference type="SAM" id="MobiDB-lite"/>
    </source>
</evidence>
<feature type="compositionally biased region" description="Polar residues" evidence="1">
    <location>
        <begin position="31"/>
        <end position="43"/>
    </location>
</feature>
<dbReference type="AlphaFoldDB" id="A0A4Y2D2N3"/>
<feature type="non-terminal residue" evidence="2">
    <location>
        <position position="1"/>
    </location>
</feature>
<evidence type="ECO:0000313" key="3">
    <source>
        <dbReference type="Proteomes" id="UP000499080"/>
    </source>
</evidence>
<comment type="caution">
    <text evidence="2">The sequence shown here is derived from an EMBL/GenBank/DDBJ whole genome shotgun (WGS) entry which is preliminary data.</text>
</comment>
<gene>
    <name evidence="2" type="ORF">AVEN_171435-2_1</name>
</gene>
<protein>
    <submittedName>
        <fullName evidence="2">Uncharacterized protein</fullName>
    </submittedName>
</protein>
<sequence length="43" mass="4827">RHNGRNSEGLTEFGPYGIDHHGVQQGKAVTHSENLQTQHLSWC</sequence>
<reference evidence="2 3" key="1">
    <citation type="journal article" date="2019" name="Sci. Rep.">
        <title>Orb-weaving spider Araneus ventricosus genome elucidates the spidroin gene catalogue.</title>
        <authorList>
            <person name="Kono N."/>
            <person name="Nakamura H."/>
            <person name="Ohtoshi R."/>
            <person name="Moran D.A.P."/>
            <person name="Shinohara A."/>
            <person name="Yoshida Y."/>
            <person name="Fujiwara M."/>
            <person name="Mori M."/>
            <person name="Tomita M."/>
            <person name="Arakawa K."/>
        </authorList>
    </citation>
    <scope>NUCLEOTIDE SEQUENCE [LARGE SCALE GENOMIC DNA]</scope>
</reference>
<dbReference type="EMBL" id="BGPR01000292">
    <property type="protein sequence ID" value="GBM10951.1"/>
    <property type="molecule type" value="Genomic_DNA"/>
</dbReference>
<dbReference type="Proteomes" id="UP000499080">
    <property type="component" value="Unassembled WGS sequence"/>
</dbReference>